<protein>
    <recommendedName>
        <fullName evidence="3">Calcineurin-like phosphoesterase domain-containing protein</fullName>
    </recommendedName>
</protein>
<dbReference type="AlphaFoldDB" id="W4MF01"/>
<dbReference type="EMBL" id="AZHX01000136">
    <property type="protein sequence ID" value="ETX08773.1"/>
    <property type="molecule type" value="Genomic_DNA"/>
</dbReference>
<comment type="caution">
    <text evidence="1">The sequence shown here is derived from an EMBL/GenBank/DDBJ whole genome shotgun (WGS) entry which is preliminary data.</text>
</comment>
<name>W4MF01_9BACT</name>
<evidence type="ECO:0000313" key="2">
    <source>
        <dbReference type="Proteomes" id="UP000019140"/>
    </source>
</evidence>
<evidence type="ECO:0000313" key="1">
    <source>
        <dbReference type="EMBL" id="ETX08773.1"/>
    </source>
</evidence>
<evidence type="ECO:0008006" key="3">
    <source>
        <dbReference type="Google" id="ProtNLM"/>
    </source>
</evidence>
<gene>
    <name evidence="1" type="ORF">ETSY2_03385</name>
</gene>
<proteinExistence type="predicted"/>
<dbReference type="Proteomes" id="UP000019140">
    <property type="component" value="Unassembled WGS sequence"/>
</dbReference>
<dbReference type="PANTHER" id="PTHR36492:SF2">
    <property type="entry name" value="[ACYL-CARRIER-PROTEIN] PHOSPHODIESTERASE PPTH"/>
    <property type="match status" value="1"/>
</dbReference>
<organism evidence="1 2">
    <name type="scientific">Candidatus Entotheonella gemina</name>
    <dbReference type="NCBI Taxonomy" id="1429439"/>
    <lineage>
        <taxon>Bacteria</taxon>
        <taxon>Pseudomonadati</taxon>
        <taxon>Nitrospinota/Tectimicrobiota group</taxon>
        <taxon>Candidatus Tectimicrobiota</taxon>
        <taxon>Candidatus Entotheonellia</taxon>
        <taxon>Candidatus Entotheonellales</taxon>
        <taxon>Candidatus Entotheonellaceae</taxon>
        <taxon>Candidatus Entotheonella</taxon>
    </lineage>
</organism>
<sequence length="189" mass="21537">GVWIVPLFSWYMQPEEGAGSLFVEKPGEDPTLSMWSDHHFTSWPPMVTAPTAAEFFLGLNEHHVNRAYDAPVISFSHFLPRTELIYSTPEERRGRVLTDPYPQFNFSRVAGCLGIDTQVRRLGAIIHIYGHQHRNRNRVIDGVRYISHCLGYPRERQHLSGDQFVQGPALIYDLSGVQGPAAHREVRSE</sequence>
<dbReference type="PANTHER" id="PTHR36492">
    <property type="match status" value="1"/>
</dbReference>
<keyword evidence="2" id="KW-1185">Reference proteome</keyword>
<accession>W4MF01</accession>
<dbReference type="InterPro" id="IPR052963">
    <property type="entry name" value="Pantetheine_PDE"/>
</dbReference>
<reference evidence="1 2" key="1">
    <citation type="journal article" date="2014" name="Nature">
        <title>An environmental bacterial taxon with a large and distinct metabolic repertoire.</title>
        <authorList>
            <person name="Wilson M.C."/>
            <person name="Mori T."/>
            <person name="Ruckert C."/>
            <person name="Uria A.R."/>
            <person name="Helf M.J."/>
            <person name="Takada K."/>
            <person name="Gernert C."/>
            <person name="Steffens U.A."/>
            <person name="Heycke N."/>
            <person name="Schmitt S."/>
            <person name="Rinke C."/>
            <person name="Helfrich E.J."/>
            <person name="Brachmann A.O."/>
            <person name="Gurgui C."/>
            <person name="Wakimoto T."/>
            <person name="Kracht M."/>
            <person name="Crusemann M."/>
            <person name="Hentschel U."/>
            <person name="Abe I."/>
            <person name="Matsunaga S."/>
            <person name="Kalinowski J."/>
            <person name="Takeyama H."/>
            <person name="Piel J."/>
        </authorList>
    </citation>
    <scope>NUCLEOTIDE SEQUENCE [LARGE SCALE GENOMIC DNA]</scope>
    <source>
        <strain evidence="2">TSY2</strain>
    </source>
</reference>
<feature type="non-terminal residue" evidence="1">
    <location>
        <position position="1"/>
    </location>
</feature>
<dbReference type="HOGENOM" id="CLU_1430796_0_0_7"/>